<feature type="domain" description="Bacterial type II secretion system protein E" evidence="5">
    <location>
        <begin position="169"/>
        <end position="324"/>
    </location>
</feature>
<feature type="compositionally biased region" description="Basic and acidic residues" evidence="4">
    <location>
        <begin position="143"/>
        <end position="158"/>
    </location>
</feature>
<dbReference type="Gene3D" id="3.40.50.300">
    <property type="entry name" value="P-loop containing nucleotide triphosphate hydrolases"/>
    <property type="match status" value="1"/>
</dbReference>
<name>A0ABX2G1L8_9BURK</name>
<evidence type="ECO:0000256" key="4">
    <source>
        <dbReference type="SAM" id="MobiDB-lite"/>
    </source>
</evidence>
<dbReference type="SUPFAM" id="SSF52540">
    <property type="entry name" value="P-loop containing nucleoside triphosphate hydrolases"/>
    <property type="match status" value="1"/>
</dbReference>
<feature type="region of interest" description="Disordered" evidence="4">
    <location>
        <begin position="143"/>
        <end position="165"/>
    </location>
</feature>
<dbReference type="Pfam" id="PF00437">
    <property type="entry name" value="T2SSE"/>
    <property type="match status" value="2"/>
</dbReference>
<feature type="domain" description="Bacterial type II secretion system protein E" evidence="5">
    <location>
        <begin position="341"/>
        <end position="499"/>
    </location>
</feature>
<dbReference type="RefSeq" id="WP_173805167.1">
    <property type="nucleotide sequence ID" value="NZ_JABSNM010000007.1"/>
</dbReference>
<dbReference type="PANTHER" id="PTHR30258:SF3">
    <property type="entry name" value="SLL1921 PROTEIN"/>
    <property type="match status" value="1"/>
</dbReference>
<dbReference type="InterPro" id="IPR001482">
    <property type="entry name" value="T2SS/T4SS_dom"/>
</dbReference>
<evidence type="ECO:0000256" key="2">
    <source>
        <dbReference type="ARBA" id="ARBA00022741"/>
    </source>
</evidence>
<evidence type="ECO:0000256" key="3">
    <source>
        <dbReference type="ARBA" id="ARBA00022840"/>
    </source>
</evidence>
<evidence type="ECO:0000313" key="7">
    <source>
        <dbReference type="Proteomes" id="UP001516061"/>
    </source>
</evidence>
<proteinExistence type="inferred from homology"/>
<evidence type="ECO:0000259" key="5">
    <source>
        <dbReference type="Pfam" id="PF00437"/>
    </source>
</evidence>
<accession>A0ABX2G1L8</accession>
<dbReference type="InterPro" id="IPR027417">
    <property type="entry name" value="P-loop_NTPase"/>
</dbReference>
<dbReference type="EMBL" id="JABSNM010000007">
    <property type="protein sequence ID" value="NRT56191.1"/>
    <property type="molecule type" value="Genomic_DNA"/>
</dbReference>
<organism evidence="6 7">
    <name type="scientific">Sphaerotilus uruguayifluvii</name>
    <dbReference type="NCBI Taxonomy" id="2735897"/>
    <lineage>
        <taxon>Bacteria</taxon>
        <taxon>Pseudomonadati</taxon>
        <taxon>Pseudomonadota</taxon>
        <taxon>Betaproteobacteria</taxon>
        <taxon>Burkholderiales</taxon>
        <taxon>Sphaerotilaceae</taxon>
        <taxon>Sphaerotilus</taxon>
    </lineage>
</organism>
<reference evidence="6 7" key="1">
    <citation type="submission" date="2020-05" db="EMBL/GenBank/DDBJ databases">
        <title>Genomic Encyclopedia of Type Strains, Phase IV (KMG-V): Genome sequencing to study the core and pangenomes of soil and plant-associated prokaryotes.</title>
        <authorList>
            <person name="Whitman W."/>
        </authorList>
    </citation>
    <scope>NUCLEOTIDE SEQUENCE [LARGE SCALE GENOMIC DNA]</scope>
    <source>
        <strain evidence="6 7">C29</strain>
    </source>
</reference>
<evidence type="ECO:0000256" key="1">
    <source>
        <dbReference type="ARBA" id="ARBA00006611"/>
    </source>
</evidence>
<dbReference type="Gene3D" id="3.30.450.90">
    <property type="match status" value="1"/>
</dbReference>
<keyword evidence="2" id="KW-0547">Nucleotide-binding</keyword>
<sequence length="506" mass="54433">MSAQDLTRPGSAELAERVVQRLMRRYSLDTRCPAPDSSLDPAFRRWLSLASGMMPAELERAEPGLIDTRLIPTEQARERLCVAMRAPDQATALVLADPFDREQRLWLEARLRQEGQLRTRWYVAPAPALLAFVDRVERVRQAQESDRFGVRGPRRDDAGAAQVPPLEPLNRLLRRALERQASHIHLRPPGPDEADGGELLLRVDGRLRPLPPEPQDLASSEAGRRAANALLAEAMRHATGPDGLLRIAHGGGTLALQALRQDERIVLRLPEPVRPAPALAALGLESASLGALARSLAQPHGLWLLAAPPGQGRSLLLQALAREARATGQHVECLARPDAARLERALQADPDRLLIDGLPDGDDGTLAARLATLALEGRPVAIALAATTPWAAMRRLEQAGMDRAVLAQTLRGLHAQVLLACPCPLCDGDGCEDCDGQGRAGRIVASAWTEVDATLASAIAEGRPAPRLAALARRGGRPDLAQAVLARVREGRAVPEEAARAAALAH</sequence>
<protein>
    <submittedName>
        <fullName evidence="6">Type II secretory ATPase GspE/PulE/Tfp pilus assembly ATPase PilB-like protein</fullName>
    </submittedName>
</protein>
<keyword evidence="3" id="KW-0067">ATP-binding</keyword>
<dbReference type="PANTHER" id="PTHR30258">
    <property type="entry name" value="TYPE II SECRETION SYSTEM PROTEIN GSPE-RELATED"/>
    <property type="match status" value="1"/>
</dbReference>
<comment type="caution">
    <text evidence="6">The sequence shown here is derived from an EMBL/GenBank/DDBJ whole genome shotgun (WGS) entry which is preliminary data.</text>
</comment>
<evidence type="ECO:0000313" key="6">
    <source>
        <dbReference type="EMBL" id="NRT56191.1"/>
    </source>
</evidence>
<keyword evidence="7" id="KW-1185">Reference proteome</keyword>
<gene>
    <name evidence="6" type="ORF">HNQ01_001927</name>
</gene>
<dbReference type="Proteomes" id="UP001516061">
    <property type="component" value="Unassembled WGS sequence"/>
</dbReference>
<comment type="similarity">
    <text evidence="1">Belongs to the GSP E family.</text>
</comment>